<keyword evidence="1" id="KW-0560">Oxidoreductase</keyword>
<gene>
    <name evidence="3" type="ORF">WJX75_004860</name>
</gene>
<dbReference type="SUPFAM" id="SSF51735">
    <property type="entry name" value="NAD(P)-binding Rossmann-fold domains"/>
    <property type="match status" value="1"/>
</dbReference>
<evidence type="ECO:0000313" key="4">
    <source>
        <dbReference type="Proteomes" id="UP001491310"/>
    </source>
</evidence>
<sequence>MDFFRTRTLAYLLGAVEFADNIRLNIVDGFFPFKPHNASSWSQLEGKTCIITGGNAGIGLATAEAFAKRGGKVVLACRSLVRGRRAAQAIAHKIGQSDKAHDIEVREVDLTSLESVRRFAKAFNKEDRRLDVLICNAGIMAPPERQQTVDGLEMQFQVNYLGHWLLAHELLSHQRSRFLSSSKSLNGSDRAHRGAESCSEQASSVNEKDENGTRLIFLSSMTHRAGKLDFSDLQLTHGYSGFKGYANSKLATLLAAKEFQHRFDRSLNRRMDVAVAVHPGLVDTKLAREWLTGADVMGSAAQPLVAPIARALAPWLLIAPDRAVESILYAATAPAEKIAGQYVAAGTVARPARMAEDLVIARELWDTSCKLTGTKPTL</sequence>
<dbReference type="InterPro" id="IPR002347">
    <property type="entry name" value="SDR_fam"/>
</dbReference>
<dbReference type="PRINTS" id="PR00081">
    <property type="entry name" value="GDHRDH"/>
</dbReference>
<dbReference type="Gene3D" id="3.40.50.720">
    <property type="entry name" value="NAD(P)-binding Rossmann-like Domain"/>
    <property type="match status" value="1"/>
</dbReference>
<evidence type="ECO:0008006" key="5">
    <source>
        <dbReference type="Google" id="ProtNLM"/>
    </source>
</evidence>
<reference evidence="3 4" key="1">
    <citation type="journal article" date="2024" name="Nat. Commun.">
        <title>Phylogenomics reveals the evolutionary origins of lichenization in chlorophyte algae.</title>
        <authorList>
            <person name="Puginier C."/>
            <person name="Libourel C."/>
            <person name="Otte J."/>
            <person name="Skaloud P."/>
            <person name="Haon M."/>
            <person name="Grisel S."/>
            <person name="Petersen M."/>
            <person name="Berrin J.G."/>
            <person name="Delaux P.M."/>
            <person name="Dal Grande F."/>
            <person name="Keller J."/>
        </authorList>
    </citation>
    <scope>NUCLEOTIDE SEQUENCE [LARGE SCALE GENOMIC DNA]</scope>
    <source>
        <strain evidence="3 4">SAG 216-7</strain>
    </source>
</reference>
<dbReference type="Proteomes" id="UP001491310">
    <property type="component" value="Unassembled WGS sequence"/>
</dbReference>
<dbReference type="EMBL" id="JALJOT010000010">
    <property type="protein sequence ID" value="KAK9906605.1"/>
    <property type="molecule type" value="Genomic_DNA"/>
</dbReference>
<comment type="caution">
    <text evidence="3">The sequence shown here is derived from an EMBL/GenBank/DDBJ whole genome shotgun (WGS) entry which is preliminary data.</text>
</comment>
<dbReference type="PANTHER" id="PTHR43157">
    <property type="entry name" value="PHOSPHATIDYLINOSITOL-GLYCAN BIOSYNTHESIS CLASS F PROTEIN-RELATED"/>
    <property type="match status" value="1"/>
</dbReference>
<keyword evidence="4" id="KW-1185">Reference proteome</keyword>
<protein>
    <recommendedName>
        <fullName evidence="5">NAD(P)-binding protein</fullName>
    </recommendedName>
</protein>
<name>A0ABR2YJD6_9CHLO</name>
<dbReference type="Pfam" id="PF00106">
    <property type="entry name" value="adh_short"/>
    <property type="match status" value="1"/>
</dbReference>
<accession>A0ABR2YJD6</accession>
<organism evidence="3 4">
    <name type="scientific">Coccomyxa subellipsoidea</name>
    <dbReference type="NCBI Taxonomy" id="248742"/>
    <lineage>
        <taxon>Eukaryota</taxon>
        <taxon>Viridiplantae</taxon>
        <taxon>Chlorophyta</taxon>
        <taxon>core chlorophytes</taxon>
        <taxon>Trebouxiophyceae</taxon>
        <taxon>Trebouxiophyceae incertae sedis</taxon>
        <taxon>Coccomyxaceae</taxon>
        <taxon>Coccomyxa</taxon>
    </lineage>
</organism>
<evidence type="ECO:0000256" key="1">
    <source>
        <dbReference type="ARBA" id="ARBA00023002"/>
    </source>
</evidence>
<dbReference type="PANTHER" id="PTHR43157:SF31">
    <property type="entry name" value="PHOSPHATIDYLINOSITOL-GLYCAN BIOSYNTHESIS CLASS F PROTEIN"/>
    <property type="match status" value="1"/>
</dbReference>
<proteinExistence type="predicted"/>
<feature type="region of interest" description="Disordered" evidence="2">
    <location>
        <begin position="182"/>
        <end position="207"/>
    </location>
</feature>
<dbReference type="InterPro" id="IPR036291">
    <property type="entry name" value="NAD(P)-bd_dom_sf"/>
</dbReference>
<evidence type="ECO:0000256" key="2">
    <source>
        <dbReference type="SAM" id="MobiDB-lite"/>
    </source>
</evidence>
<evidence type="ECO:0000313" key="3">
    <source>
        <dbReference type="EMBL" id="KAK9906605.1"/>
    </source>
</evidence>